<organism evidence="1">
    <name type="scientific">bioreactor metagenome</name>
    <dbReference type="NCBI Taxonomy" id="1076179"/>
    <lineage>
        <taxon>unclassified sequences</taxon>
        <taxon>metagenomes</taxon>
        <taxon>ecological metagenomes</taxon>
    </lineage>
</organism>
<sequence length="72" mass="8609">MIFQVIIINNLVDETYRTSPVIFRTRFRKTDVELKVREFLFDSTEIFFIENFVLRTGTIPIRNFSTCLNSIE</sequence>
<evidence type="ECO:0000313" key="1">
    <source>
        <dbReference type="EMBL" id="MPL90436.1"/>
    </source>
</evidence>
<dbReference type="EMBL" id="VSSQ01000303">
    <property type="protein sequence ID" value="MPL90436.1"/>
    <property type="molecule type" value="Genomic_DNA"/>
</dbReference>
<reference evidence="1" key="1">
    <citation type="submission" date="2019-08" db="EMBL/GenBank/DDBJ databases">
        <authorList>
            <person name="Kucharzyk K."/>
            <person name="Murdoch R.W."/>
            <person name="Higgins S."/>
            <person name="Loffler F."/>
        </authorList>
    </citation>
    <scope>NUCLEOTIDE SEQUENCE</scope>
</reference>
<gene>
    <name evidence="1" type="ORF">SDC9_36486</name>
</gene>
<protein>
    <submittedName>
        <fullName evidence="1">Uncharacterized protein</fullName>
    </submittedName>
</protein>
<dbReference type="AlphaFoldDB" id="A0A644VGI8"/>
<proteinExistence type="predicted"/>
<accession>A0A644VGI8</accession>
<comment type="caution">
    <text evidence="1">The sequence shown here is derived from an EMBL/GenBank/DDBJ whole genome shotgun (WGS) entry which is preliminary data.</text>
</comment>
<name>A0A644VGI8_9ZZZZ</name>